<dbReference type="EMBL" id="JAROKS010000018">
    <property type="protein sequence ID" value="KAK1792994.1"/>
    <property type="molecule type" value="Genomic_DNA"/>
</dbReference>
<dbReference type="InterPro" id="IPR013320">
    <property type="entry name" value="ConA-like_dom_sf"/>
</dbReference>
<dbReference type="Proteomes" id="UP001239994">
    <property type="component" value="Unassembled WGS sequence"/>
</dbReference>
<keyword evidence="2" id="KW-1185">Reference proteome</keyword>
<protein>
    <submittedName>
        <fullName evidence="1">Uncharacterized protein</fullName>
    </submittedName>
</protein>
<name>A0AAD9DUA1_9TELE</name>
<gene>
    <name evidence="1" type="ORF">P4O66_001709</name>
</gene>
<accession>A0AAD9DUA1</accession>
<dbReference type="Gene3D" id="2.60.120.200">
    <property type="match status" value="1"/>
</dbReference>
<evidence type="ECO:0000313" key="2">
    <source>
        <dbReference type="Proteomes" id="UP001239994"/>
    </source>
</evidence>
<reference evidence="1" key="1">
    <citation type="submission" date="2023-03" db="EMBL/GenBank/DDBJ databases">
        <title>Electrophorus voltai genome.</title>
        <authorList>
            <person name="Bian C."/>
        </authorList>
    </citation>
    <scope>NUCLEOTIDE SEQUENCE</scope>
    <source>
        <strain evidence="1">CB-2022</strain>
        <tissue evidence="1">Muscle</tissue>
    </source>
</reference>
<dbReference type="AlphaFoldDB" id="A0AAD9DUA1"/>
<evidence type="ECO:0000313" key="1">
    <source>
        <dbReference type="EMBL" id="KAK1792994.1"/>
    </source>
</evidence>
<proteinExistence type="predicted"/>
<comment type="caution">
    <text evidence="1">The sequence shown here is derived from an EMBL/GenBank/DDBJ whole genome shotgun (WGS) entry which is preliminary data.</text>
</comment>
<sequence>MLILLPGFISTPSALAGRRPDEGLKENRWRNSPDLRDTGLLLYTLGLFTIFSLVAPQGSFPKLENIGAHKPVSVMPPGATCGVPKHSAFCWPAQIPEDLLTCSQRFCIQDCPYRSSTPHYTDLLAARLGGCPAGDSQDLHPGAAGGSTSFAFRNQSSCLASFSSLTLGPDGSFTLTLWVKLEEAAVMTVFEKSTMDRLVFLLRVSEAEVQLHYGVQDGHTVSITMSTAGRMTVGRWAHLALQIISVREN</sequence>
<dbReference type="SUPFAM" id="SSF49899">
    <property type="entry name" value="Concanavalin A-like lectins/glucanases"/>
    <property type="match status" value="1"/>
</dbReference>
<organism evidence="1 2">
    <name type="scientific">Electrophorus voltai</name>
    <dbReference type="NCBI Taxonomy" id="2609070"/>
    <lineage>
        <taxon>Eukaryota</taxon>
        <taxon>Metazoa</taxon>
        <taxon>Chordata</taxon>
        <taxon>Craniata</taxon>
        <taxon>Vertebrata</taxon>
        <taxon>Euteleostomi</taxon>
        <taxon>Actinopterygii</taxon>
        <taxon>Neopterygii</taxon>
        <taxon>Teleostei</taxon>
        <taxon>Ostariophysi</taxon>
        <taxon>Gymnotiformes</taxon>
        <taxon>Gymnotoidei</taxon>
        <taxon>Gymnotidae</taxon>
        <taxon>Electrophorus</taxon>
    </lineage>
</organism>